<accession>A0A834WET2</accession>
<dbReference type="Proteomes" id="UP000634136">
    <property type="component" value="Unassembled WGS sequence"/>
</dbReference>
<dbReference type="Pfam" id="PF13966">
    <property type="entry name" value="zf-RVT"/>
    <property type="match status" value="1"/>
</dbReference>
<keyword evidence="3" id="KW-1185">Reference proteome</keyword>
<dbReference type="AlphaFoldDB" id="A0A834WET2"/>
<gene>
    <name evidence="2" type="ORF">G2W53_026110</name>
</gene>
<protein>
    <submittedName>
        <fullName evidence="2">Ribonuclease H</fullName>
    </submittedName>
</protein>
<evidence type="ECO:0000259" key="1">
    <source>
        <dbReference type="Pfam" id="PF13966"/>
    </source>
</evidence>
<dbReference type="EMBL" id="JAAIUW010000008">
    <property type="protein sequence ID" value="KAF7820655.1"/>
    <property type="molecule type" value="Genomic_DNA"/>
</dbReference>
<evidence type="ECO:0000313" key="2">
    <source>
        <dbReference type="EMBL" id="KAF7820655.1"/>
    </source>
</evidence>
<dbReference type="InterPro" id="IPR026960">
    <property type="entry name" value="RVT-Znf"/>
</dbReference>
<reference evidence="2" key="1">
    <citation type="submission" date="2020-09" db="EMBL/GenBank/DDBJ databases">
        <title>Genome-Enabled Discovery of Anthraquinone Biosynthesis in Senna tora.</title>
        <authorList>
            <person name="Kang S.-H."/>
            <person name="Pandey R.P."/>
            <person name="Lee C.-M."/>
            <person name="Sim J.-S."/>
            <person name="Jeong J.-T."/>
            <person name="Choi B.-S."/>
            <person name="Jung M."/>
            <person name="Ginzburg D."/>
            <person name="Zhao K."/>
            <person name="Won S.Y."/>
            <person name="Oh T.-J."/>
            <person name="Yu Y."/>
            <person name="Kim N.-H."/>
            <person name="Lee O.R."/>
            <person name="Lee T.-H."/>
            <person name="Bashyal P."/>
            <person name="Kim T.-S."/>
            <person name="Lee W.-H."/>
            <person name="Kawkins C."/>
            <person name="Kim C.-K."/>
            <person name="Kim J.S."/>
            <person name="Ahn B.O."/>
            <person name="Rhee S.Y."/>
            <person name="Sohng J.K."/>
        </authorList>
    </citation>
    <scope>NUCLEOTIDE SEQUENCE</scope>
    <source>
        <tissue evidence="2">Leaf</tissue>
    </source>
</reference>
<comment type="caution">
    <text evidence="2">The sequence shown here is derived from an EMBL/GenBank/DDBJ whole genome shotgun (WGS) entry which is preliminary data.</text>
</comment>
<dbReference type="OrthoDB" id="1938822at2759"/>
<organism evidence="2 3">
    <name type="scientific">Senna tora</name>
    <dbReference type="NCBI Taxonomy" id="362788"/>
    <lineage>
        <taxon>Eukaryota</taxon>
        <taxon>Viridiplantae</taxon>
        <taxon>Streptophyta</taxon>
        <taxon>Embryophyta</taxon>
        <taxon>Tracheophyta</taxon>
        <taxon>Spermatophyta</taxon>
        <taxon>Magnoliopsida</taxon>
        <taxon>eudicotyledons</taxon>
        <taxon>Gunneridae</taxon>
        <taxon>Pentapetalae</taxon>
        <taxon>rosids</taxon>
        <taxon>fabids</taxon>
        <taxon>Fabales</taxon>
        <taxon>Fabaceae</taxon>
        <taxon>Caesalpinioideae</taxon>
        <taxon>Cassia clade</taxon>
        <taxon>Senna</taxon>
    </lineage>
</organism>
<proteinExistence type="predicted"/>
<name>A0A834WET2_9FABA</name>
<feature type="domain" description="Reverse transcriptase zinc-binding" evidence="1">
    <location>
        <begin position="48"/>
        <end position="120"/>
    </location>
</feature>
<evidence type="ECO:0000313" key="3">
    <source>
        <dbReference type="Proteomes" id="UP000634136"/>
    </source>
</evidence>
<sequence length="314" mass="36689">MFQGGYWDIEKVNKVYNGQNRSLILDTVVSRINVKMAYHNLTLDIQGPRQQRCNWHRLWQLPLPQKIIHFWWKNLNAGLPLRDNLVRRGFRIPNVCPFGCASSELEAHIFKECQFAKRVWFASRLNIRTENIDNPSMTDWICQLMNNGNPRGQDHYQDMLVLILTICWSIYMQRNEILFQQGKADDPFFKTNAPRRQIRTAGRSEGHYNHQLKLTCQWRRAPINGNKVFGIFRQHQDNLQPLCYLVTEGDQDNRLGLLRNLRNLIQTVRRGSSASFDLNISDSLIIKFMNNNSMTSISIVKTTIAWRGMSLPGL</sequence>